<proteinExistence type="predicted"/>
<dbReference type="EMBL" id="NRRV01000089">
    <property type="protein sequence ID" value="MBK1633495.1"/>
    <property type="molecule type" value="Genomic_DNA"/>
</dbReference>
<reference evidence="1 2" key="1">
    <citation type="journal article" date="2020" name="Microorganisms">
        <title>Osmotic Adaptation and Compatible Solute Biosynthesis of Phototrophic Bacteria as Revealed from Genome Analyses.</title>
        <authorList>
            <person name="Imhoff J.F."/>
            <person name="Rahn T."/>
            <person name="Kunzel S."/>
            <person name="Keller A."/>
            <person name="Neulinger S.C."/>
        </authorList>
    </citation>
    <scope>NUCLEOTIDE SEQUENCE [LARGE SCALE GENOMIC DNA]</scope>
    <source>
        <strain evidence="1 2">DSM 6210</strain>
    </source>
</reference>
<sequence>MAWSRGRNACYRRLLLAQTEDPAEITPRLASLGPEAGLDEATWQALLREVLGELPSDLPSAGGAG</sequence>
<accession>A0ABS1CNJ4</accession>
<keyword evidence="2" id="KW-1185">Reference proteome</keyword>
<comment type="caution">
    <text evidence="1">The sequence shown here is derived from an EMBL/GenBank/DDBJ whole genome shotgun (WGS) entry which is preliminary data.</text>
</comment>
<evidence type="ECO:0000313" key="1">
    <source>
        <dbReference type="EMBL" id="MBK1633495.1"/>
    </source>
</evidence>
<name>A0ABS1CNJ4_9GAMM</name>
<organism evidence="1 2">
    <name type="scientific">Thiohalocapsa halophila</name>
    <dbReference type="NCBI Taxonomy" id="69359"/>
    <lineage>
        <taxon>Bacteria</taxon>
        <taxon>Pseudomonadati</taxon>
        <taxon>Pseudomonadota</taxon>
        <taxon>Gammaproteobacteria</taxon>
        <taxon>Chromatiales</taxon>
        <taxon>Chromatiaceae</taxon>
        <taxon>Thiohalocapsa</taxon>
    </lineage>
</organism>
<evidence type="ECO:0000313" key="2">
    <source>
        <dbReference type="Proteomes" id="UP000748752"/>
    </source>
</evidence>
<gene>
    <name evidence="1" type="ORF">CKO31_22655</name>
</gene>
<protein>
    <submittedName>
        <fullName evidence="1">Uncharacterized protein</fullName>
    </submittedName>
</protein>
<dbReference type="Proteomes" id="UP000748752">
    <property type="component" value="Unassembled WGS sequence"/>
</dbReference>